<feature type="region of interest" description="Disordered" evidence="1">
    <location>
        <begin position="61"/>
        <end position="97"/>
    </location>
</feature>
<dbReference type="EMBL" id="JAQQWI010000015">
    <property type="protein sequence ID" value="KAK8012853.1"/>
    <property type="molecule type" value="Genomic_DNA"/>
</dbReference>
<organism evidence="2 3">
    <name type="scientific">Apiospora marii</name>
    <dbReference type="NCBI Taxonomy" id="335849"/>
    <lineage>
        <taxon>Eukaryota</taxon>
        <taxon>Fungi</taxon>
        <taxon>Dikarya</taxon>
        <taxon>Ascomycota</taxon>
        <taxon>Pezizomycotina</taxon>
        <taxon>Sordariomycetes</taxon>
        <taxon>Xylariomycetidae</taxon>
        <taxon>Amphisphaeriales</taxon>
        <taxon>Apiosporaceae</taxon>
        <taxon>Apiospora</taxon>
    </lineage>
</organism>
<comment type="caution">
    <text evidence="2">The sequence shown here is derived from an EMBL/GenBank/DDBJ whole genome shotgun (WGS) entry which is preliminary data.</text>
</comment>
<name>A0ABR1RI67_9PEZI</name>
<evidence type="ECO:0000313" key="2">
    <source>
        <dbReference type="EMBL" id="KAK8012853.1"/>
    </source>
</evidence>
<sequence length="97" mass="9674">MTSMSTLSLTRDLNPLPERYAAVLSPPPPLPLYKPGSDAGTAGDDGGFRIVASAIRWSPCNAGAGSKGTPRRSAGRTGTGASAGEDGCGAAGRWIGG</sequence>
<reference evidence="2 3" key="1">
    <citation type="submission" date="2023-01" db="EMBL/GenBank/DDBJ databases">
        <title>Analysis of 21 Apiospora genomes using comparative genomics revels a genus with tremendous synthesis potential of carbohydrate active enzymes and secondary metabolites.</title>
        <authorList>
            <person name="Sorensen T."/>
        </authorList>
    </citation>
    <scope>NUCLEOTIDE SEQUENCE [LARGE SCALE GENOMIC DNA]</scope>
    <source>
        <strain evidence="2 3">CBS 20057</strain>
    </source>
</reference>
<evidence type="ECO:0000313" key="3">
    <source>
        <dbReference type="Proteomes" id="UP001396898"/>
    </source>
</evidence>
<protein>
    <submittedName>
        <fullName evidence="2">Uncharacterized protein</fullName>
    </submittedName>
</protein>
<feature type="compositionally biased region" description="Low complexity" evidence="1">
    <location>
        <begin position="75"/>
        <end position="84"/>
    </location>
</feature>
<keyword evidence="3" id="KW-1185">Reference proteome</keyword>
<accession>A0ABR1RI67</accession>
<proteinExistence type="predicted"/>
<gene>
    <name evidence="2" type="ORF">PG991_010228</name>
</gene>
<feature type="compositionally biased region" description="Gly residues" evidence="1">
    <location>
        <begin position="86"/>
        <end position="97"/>
    </location>
</feature>
<dbReference type="Proteomes" id="UP001396898">
    <property type="component" value="Unassembled WGS sequence"/>
</dbReference>
<evidence type="ECO:0000256" key="1">
    <source>
        <dbReference type="SAM" id="MobiDB-lite"/>
    </source>
</evidence>
<feature type="region of interest" description="Disordered" evidence="1">
    <location>
        <begin position="20"/>
        <end position="45"/>
    </location>
</feature>